<sequence length="144" mass="15743">MLEATNSSTIAIVVRDALRVQCPSEINNERFSVLLTNSATYMLKAAKNLKVFYAKLIHVVQTFDEEQAVAIIEANAAISCSSITTDLAYVKINFGNLLGAITVLEARDLPLVKAVKIIRGIEENLNQFSGYVGTAIVDKLNRVL</sequence>
<proteinExistence type="predicted"/>
<evidence type="ECO:0000313" key="1">
    <source>
        <dbReference type="EMBL" id="CAD7581744.1"/>
    </source>
</evidence>
<organism evidence="1">
    <name type="scientific">Timema californicum</name>
    <name type="common">California timema</name>
    <name type="synonym">Walking stick</name>
    <dbReference type="NCBI Taxonomy" id="61474"/>
    <lineage>
        <taxon>Eukaryota</taxon>
        <taxon>Metazoa</taxon>
        <taxon>Ecdysozoa</taxon>
        <taxon>Arthropoda</taxon>
        <taxon>Hexapoda</taxon>
        <taxon>Insecta</taxon>
        <taxon>Pterygota</taxon>
        <taxon>Neoptera</taxon>
        <taxon>Polyneoptera</taxon>
        <taxon>Phasmatodea</taxon>
        <taxon>Timematodea</taxon>
        <taxon>Timematoidea</taxon>
        <taxon>Timematidae</taxon>
        <taxon>Timema</taxon>
    </lineage>
</organism>
<protein>
    <submittedName>
        <fullName evidence="1">(California timema) hypothetical protein</fullName>
    </submittedName>
</protein>
<gene>
    <name evidence="1" type="ORF">TCMB3V08_LOCUS14277</name>
</gene>
<dbReference type="EMBL" id="OE229925">
    <property type="protein sequence ID" value="CAD7581744.1"/>
    <property type="molecule type" value="Genomic_DNA"/>
</dbReference>
<reference evidence="1" key="1">
    <citation type="submission" date="2020-11" db="EMBL/GenBank/DDBJ databases">
        <authorList>
            <person name="Tran Van P."/>
        </authorList>
    </citation>
    <scope>NUCLEOTIDE SEQUENCE</scope>
</reference>
<accession>A0A7R9JLY5</accession>
<name>A0A7R9JLY5_TIMCA</name>
<dbReference type="AlphaFoldDB" id="A0A7R9JLY5"/>